<proteinExistence type="predicted"/>
<evidence type="ECO:0000313" key="3">
    <source>
        <dbReference type="Proteomes" id="UP000319897"/>
    </source>
</evidence>
<keyword evidence="3" id="KW-1185">Reference proteome</keyword>
<feature type="chain" id="PRO_5021495737" evidence="1">
    <location>
        <begin position="26"/>
        <end position="344"/>
    </location>
</feature>
<gene>
    <name evidence="2" type="ORF">FJQ54_01030</name>
</gene>
<comment type="caution">
    <text evidence="2">The sequence shown here is derived from an EMBL/GenBank/DDBJ whole genome shotgun (WGS) entry which is preliminary data.</text>
</comment>
<dbReference type="RefSeq" id="WP_140926461.1">
    <property type="nucleotide sequence ID" value="NZ_VFSU01000009.1"/>
</dbReference>
<protein>
    <submittedName>
        <fullName evidence="2">Uncharacterized protein</fullName>
    </submittedName>
</protein>
<evidence type="ECO:0000313" key="2">
    <source>
        <dbReference type="EMBL" id="TPE64614.1"/>
    </source>
</evidence>
<dbReference type="AlphaFoldDB" id="A0A501XWY7"/>
<dbReference type="EMBL" id="VFSU01000009">
    <property type="protein sequence ID" value="TPE64614.1"/>
    <property type="molecule type" value="Genomic_DNA"/>
</dbReference>
<dbReference type="Proteomes" id="UP000319897">
    <property type="component" value="Unassembled WGS sequence"/>
</dbReference>
<reference evidence="2 3" key="1">
    <citation type="submission" date="2019-06" db="EMBL/GenBank/DDBJ databases">
        <authorList>
            <person name="Lee I."/>
            <person name="Jang G.I."/>
            <person name="Hwang C.Y."/>
        </authorList>
    </citation>
    <scope>NUCLEOTIDE SEQUENCE [LARGE SCALE GENOMIC DNA]</scope>
    <source>
        <strain evidence="2 3">PAMC 28131</strain>
    </source>
</reference>
<keyword evidence="1" id="KW-0732">Signal</keyword>
<accession>A0A501XWY7</accession>
<feature type="signal peptide" evidence="1">
    <location>
        <begin position="1"/>
        <end position="25"/>
    </location>
</feature>
<sequence>MRSWVAIAGLLLAGAAIGQPALGQAATIQTEKPEGPTGWVESGEQVRLGRAGIALPKEIRGFRLIETRLLDAQGFDAVARYQRGDEHLTLYLYQPIDNAARLQWNSALNIVRRRLQSEGGGAAQQVEAVAAARGPAMLASFDNKHAADVLMMGRLDNGWNLKLRLSSRPPAAEARAEALALFNSIALPEGRSLIAPDLRPIPACEPLEFARTPKAEQVSSQQRMQLTLGAVAMLSSVGKETDTTDWCTAGATQIGQLPITLYRGPAEKGANVYRVPLGDNGAMLKLEPAVIPVGKAGWWLLFDRISDRIVLQILDGPGDDADMADIIARFDQLAREPVTIVGRN</sequence>
<dbReference type="OrthoDB" id="10018655at2"/>
<organism evidence="2 3">
    <name type="scientific">Sandaracinobacter neustonicus</name>
    <dbReference type="NCBI Taxonomy" id="1715348"/>
    <lineage>
        <taxon>Bacteria</taxon>
        <taxon>Pseudomonadati</taxon>
        <taxon>Pseudomonadota</taxon>
        <taxon>Alphaproteobacteria</taxon>
        <taxon>Sphingomonadales</taxon>
        <taxon>Sphingosinicellaceae</taxon>
        <taxon>Sandaracinobacter</taxon>
    </lineage>
</organism>
<evidence type="ECO:0000256" key="1">
    <source>
        <dbReference type="SAM" id="SignalP"/>
    </source>
</evidence>
<name>A0A501XWY7_9SPHN</name>